<dbReference type="InterPro" id="IPR051811">
    <property type="entry name" value="Cytochrome_c550/c551-like"/>
</dbReference>
<feature type="region of interest" description="Disordered" evidence="7">
    <location>
        <begin position="124"/>
        <end position="158"/>
    </location>
</feature>
<dbReference type="InterPro" id="IPR036909">
    <property type="entry name" value="Cyt_c-like_dom_sf"/>
</dbReference>
<proteinExistence type="predicted"/>
<dbReference type="NCBIfam" id="NF045773">
    <property type="entry name" value="cytochro_C550"/>
    <property type="match status" value="1"/>
</dbReference>
<keyword evidence="11" id="KW-1185">Reference proteome</keyword>
<comment type="caution">
    <text evidence="10">The sequence shown here is derived from an EMBL/GenBank/DDBJ whole genome shotgun (WGS) entry which is preliminary data.</text>
</comment>
<evidence type="ECO:0000256" key="5">
    <source>
        <dbReference type="ARBA" id="ARBA00023004"/>
    </source>
</evidence>
<evidence type="ECO:0000256" key="8">
    <source>
        <dbReference type="SAM" id="Phobius"/>
    </source>
</evidence>
<organism evidence="10 11">
    <name type="scientific">Savagea serpentis</name>
    <dbReference type="NCBI Taxonomy" id="2785297"/>
    <lineage>
        <taxon>Bacteria</taxon>
        <taxon>Bacillati</taxon>
        <taxon>Bacillota</taxon>
        <taxon>Bacilli</taxon>
        <taxon>Bacillales</taxon>
        <taxon>Caryophanaceae</taxon>
        <taxon>Savagea</taxon>
    </lineage>
</organism>
<accession>A0A8J7KS46</accession>
<keyword evidence="8" id="KW-0472">Membrane</keyword>
<dbReference type="PANTHER" id="PTHR37823">
    <property type="entry name" value="CYTOCHROME C-553-LIKE"/>
    <property type="match status" value="1"/>
</dbReference>
<dbReference type="EMBL" id="JADKPV010000001">
    <property type="protein sequence ID" value="MBF4500184.1"/>
    <property type="molecule type" value="Genomic_DNA"/>
</dbReference>
<dbReference type="AlphaFoldDB" id="A0A8J7KS46"/>
<dbReference type="GO" id="GO:0020037">
    <property type="term" value="F:heme binding"/>
    <property type="evidence" value="ECO:0007669"/>
    <property type="project" value="InterPro"/>
</dbReference>
<evidence type="ECO:0000313" key="11">
    <source>
        <dbReference type="Proteomes" id="UP000622653"/>
    </source>
</evidence>
<name>A0A8J7KS46_9BACL</name>
<evidence type="ECO:0000256" key="2">
    <source>
        <dbReference type="ARBA" id="ARBA00022617"/>
    </source>
</evidence>
<evidence type="ECO:0000256" key="1">
    <source>
        <dbReference type="ARBA" id="ARBA00022448"/>
    </source>
</evidence>
<keyword evidence="2 6" id="KW-0349">Heme</keyword>
<dbReference type="GO" id="GO:0046872">
    <property type="term" value="F:metal ion binding"/>
    <property type="evidence" value="ECO:0007669"/>
    <property type="project" value="UniProtKB-KW"/>
</dbReference>
<reference evidence="10" key="1">
    <citation type="submission" date="2020-11" db="EMBL/GenBank/DDBJ databases">
        <title>Multidrug resistant novel bacterium Savagea serpentis sp. nov., isolated from the scats of a vine snake (Ahaetulla nasuta).</title>
        <authorList>
            <person name="Venkata Ramana V."/>
            <person name="Vikas Patil S."/>
            <person name="Yogita Lugani V."/>
        </authorList>
    </citation>
    <scope>NUCLEOTIDE SEQUENCE</scope>
    <source>
        <strain evidence="10">SN6</strain>
    </source>
</reference>
<keyword evidence="4" id="KW-0249">Electron transport</keyword>
<dbReference type="SUPFAM" id="SSF46626">
    <property type="entry name" value="Cytochrome c"/>
    <property type="match status" value="2"/>
</dbReference>
<feature type="compositionally biased region" description="Acidic residues" evidence="7">
    <location>
        <begin position="128"/>
        <end position="154"/>
    </location>
</feature>
<dbReference type="RefSeq" id="WP_194561637.1">
    <property type="nucleotide sequence ID" value="NZ_JADKPV010000001.1"/>
</dbReference>
<keyword evidence="3 6" id="KW-0479">Metal-binding</keyword>
<feature type="domain" description="Cytochrome c" evidence="9">
    <location>
        <begin position="40"/>
        <end position="226"/>
    </location>
</feature>
<dbReference type="GO" id="GO:0009055">
    <property type="term" value="F:electron transfer activity"/>
    <property type="evidence" value="ECO:0007669"/>
    <property type="project" value="InterPro"/>
</dbReference>
<dbReference type="InterPro" id="IPR054780">
    <property type="entry name" value="Cytochro_C550_firm"/>
</dbReference>
<feature type="transmembrane region" description="Helical" evidence="8">
    <location>
        <begin position="7"/>
        <end position="29"/>
    </location>
</feature>
<keyword evidence="1" id="KW-0813">Transport</keyword>
<dbReference type="PANTHER" id="PTHR37823:SF4">
    <property type="entry name" value="MENAQUINOL-CYTOCHROME C REDUCTASE CYTOCHROME B_C SUBUNIT"/>
    <property type="match status" value="1"/>
</dbReference>
<sequence>MKKTNPIVPYLITFSMGILLIFFMSLIGVDQKADIAKQNEEGENGEEVSTDDFDPAEFAQGKCISCHGGNFEGGVGPALAGTSLSADEIADVITNGADGMPAGLVPAANMDEFVEYILSLGADGEPAATEEDAKEEPEATEEEPAEEPAEEETATADAGKYEGMTSSCIGCHGGNLEGGVGPALVGTSLSADEIKDVIKNGAPGMPGGMIADEDLDGFAEYILSLK</sequence>
<dbReference type="Gene3D" id="1.10.760.10">
    <property type="entry name" value="Cytochrome c-like domain"/>
    <property type="match status" value="2"/>
</dbReference>
<evidence type="ECO:0000259" key="9">
    <source>
        <dbReference type="PROSITE" id="PS51007"/>
    </source>
</evidence>
<dbReference type="Proteomes" id="UP000622653">
    <property type="component" value="Unassembled WGS sequence"/>
</dbReference>
<keyword evidence="8" id="KW-1133">Transmembrane helix</keyword>
<evidence type="ECO:0000313" key="10">
    <source>
        <dbReference type="EMBL" id="MBF4500184.1"/>
    </source>
</evidence>
<dbReference type="Pfam" id="PF13442">
    <property type="entry name" value="Cytochrome_CBB3"/>
    <property type="match status" value="2"/>
</dbReference>
<dbReference type="PROSITE" id="PS51007">
    <property type="entry name" value="CYTC"/>
    <property type="match status" value="1"/>
</dbReference>
<protein>
    <submittedName>
        <fullName evidence="10">Cytochrome c</fullName>
    </submittedName>
</protein>
<keyword evidence="5 6" id="KW-0408">Iron</keyword>
<keyword evidence="8" id="KW-0812">Transmembrane</keyword>
<evidence type="ECO:0000256" key="7">
    <source>
        <dbReference type="SAM" id="MobiDB-lite"/>
    </source>
</evidence>
<dbReference type="InterPro" id="IPR009056">
    <property type="entry name" value="Cyt_c-like_dom"/>
</dbReference>
<gene>
    <name evidence="10" type="ORF">IRY55_02315</name>
</gene>
<evidence type="ECO:0000256" key="6">
    <source>
        <dbReference type="PROSITE-ProRule" id="PRU00433"/>
    </source>
</evidence>
<evidence type="ECO:0000256" key="3">
    <source>
        <dbReference type="ARBA" id="ARBA00022723"/>
    </source>
</evidence>
<evidence type="ECO:0000256" key="4">
    <source>
        <dbReference type="ARBA" id="ARBA00022982"/>
    </source>
</evidence>